<accession>A0ABN0WAV6</accession>
<protein>
    <submittedName>
        <fullName evidence="1">RidA family protein</fullName>
    </submittedName>
</protein>
<dbReference type="InterPro" id="IPR035959">
    <property type="entry name" value="RutC-like_sf"/>
</dbReference>
<dbReference type="CDD" id="cd00448">
    <property type="entry name" value="YjgF_YER057c_UK114_family"/>
    <property type="match status" value="1"/>
</dbReference>
<dbReference type="Proteomes" id="UP001501822">
    <property type="component" value="Unassembled WGS sequence"/>
</dbReference>
<dbReference type="PANTHER" id="PTHR11803">
    <property type="entry name" value="2-IMINOBUTANOATE/2-IMINOPROPANOATE DEAMINASE RIDA"/>
    <property type="match status" value="1"/>
</dbReference>
<gene>
    <name evidence="1" type="ORF">GCM10010151_21230</name>
</gene>
<organism evidence="1 2">
    <name type="scientific">Actinoallomurus spadix</name>
    <dbReference type="NCBI Taxonomy" id="79912"/>
    <lineage>
        <taxon>Bacteria</taxon>
        <taxon>Bacillati</taxon>
        <taxon>Actinomycetota</taxon>
        <taxon>Actinomycetes</taxon>
        <taxon>Streptosporangiales</taxon>
        <taxon>Thermomonosporaceae</taxon>
        <taxon>Actinoallomurus</taxon>
    </lineage>
</organism>
<reference evidence="1 2" key="1">
    <citation type="journal article" date="2019" name="Int. J. Syst. Evol. Microbiol.">
        <title>The Global Catalogue of Microorganisms (GCM) 10K type strain sequencing project: providing services to taxonomists for standard genome sequencing and annotation.</title>
        <authorList>
            <consortium name="The Broad Institute Genomics Platform"/>
            <consortium name="The Broad Institute Genome Sequencing Center for Infectious Disease"/>
            <person name="Wu L."/>
            <person name="Ma J."/>
        </authorList>
    </citation>
    <scope>NUCLEOTIDE SEQUENCE [LARGE SCALE GENOMIC DNA]</scope>
    <source>
        <strain evidence="1 2">JCM 3146</strain>
    </source>
</reference>
<evidence type="ECO:0000313" key="1">
    <source>
        <dbReference type="EMBL" id="GAA0331151.1"/>
    </source>
</evidence>
<dbReference type="InterPro" id="IPR006175">
    <property type="entry name" value="YjgF/YER057c/UK114"/>
</dbReference>
<proteinExistence type="predicted"/>
<name>A0ABN0WAV6_9ACTN</name>
<dbReference type="RefSeq" id="WP_252805508.1">
    <property type="nucleotide sequence ID" value="NZ_BAAABM010000016.1"/>
</dbReference>
<dbReference type="PANTHER" id="PTHR11803:SF39">
    <property type="entry name" value="2-IMINOBUTANOATE_2-IMINOPROPANOATE DEAMINASE"/>
    <property type="match status" value="1"/>
</dbReference>
<dbReference type="SUPFAM" id="SSF55298">
    <property type="entry name" value="YjgF-like"/>
    <property type="match status" value="1"/>
</dbReference>
<keyword evidence="2" id="KW-1185">Reference proteome</keyword>
<dbReference type="Gene3D" id="3.30.1330.40">
    <property type="entry name" value="RutC-like"/>
    <property type="match status" value="1"/>
</dbReference>
<evidence type="ECO:0000313" key="2">
    <source>
        <dbReference type="Proteomes" id="UP001501822"/>
    </source>
</evidence>
<dbReference type="Pfam" id="PF01042">
    <property type="entry name" value="Ribonuc_L-PSP"/>
    <property type="match status" value="1"/>
</dbReference>
<sequence length="127" mass="13364">MTPEALDGPEFPPALGPYSPAVKAGPLVFVSAQAGVDPVTDQVPPGEFEAECRQAFTNVTRALRAADSDLCRVVKMTILYVDTADLPIINKVYAEAFPIDPPARTAAVVRLAGGRRIAVDAIAMALS</sequence>
<dbReference type="EMBL" id="BAAABM010000016">
    <property type="protein sequence ID" value="GAA0331151.1"/>
    <property type="molecule type" value="Genomic_DNA"/>
</dbReference>
<comment type="caution">
    <text evidence="1">The sequence shown here is derived from an EMBL/GenBank/DDBJ whole genome shotgun (WGS) entry which is preliminary data.</text>
</comment>